<comment type="caution">
    <text evidence="1">The sequence shown here is derived from an EMBL/GenBank/DDBJ whole genome shotgun (WGS) entry which is preliminary data.</text>
</comment>
<dbReference type="Proteomes" id="UP000499080">
    <property type="component" value="Unassembled WGS sequence"/>
</dbReference>
<proteinExistence type="predicted"/>
<protein>
    <submittedName>
        <fullName evidence="1">Uncharacterized protein</fullName>
    </submittedName>
</protein>
<keyword evidence="2" id="KW-1185">Reference proteome</keyword>
<dbReference type="EMBL" id="BGPR01003689">
    <property type="protein sequence ID" value="GBM91266.1"/>
    <property type="molecule type" value="Genomic_DNA"/>
</dbReference>
<organism evidence="1 2">
    <name type="scientific">Araneus ventricosus</name>
    <name type="common">Orbweaver spider</name>
    <name type="synonym">Epeira ventricosa</name>
    <dbReference type="NCBI Taxonomy" id="182803"/>
    <lineage>
        <taxon>Eukaryota</taxon>
        <taxon>Metazoa</taxon>
        <taxon>Ecdysozoa</taxon>
        <taxon>Arthropoda</taxon>
        <taxon>Chelicerata</taxon>
        <taxon>Arachnida</taxon>
        <taxon>Araneae</taxon>
        <taxon>Araneomorphae</taxon>
        <taxon>Entelegynae</taxon>
        <taxon>Araneoidea</taxon>
        <taxon>Araneidae</taxon>
        <taxon>Araneus</taxon>
    </lineage>
</organism>
<reference evidence="1 2" key="1">
    <citation type="journal article" date="2019" name="Sci. Rep.">
        <title>Orb-weaving spider Araneus ventricosus genome elucidates the spidroin gene catalogue.</title>
        <authorList>
            <person name="Kono N."/>
            <person name="Nakamura H."/>
            <person name="Ohtoshi R."/>
            <person name="Moran D.A.P."/>
            <person name="Shinohara A."/>
            <person name="Yoshida Y."/>
            <person name="Fujiwara M."/>
            <person name="Mori M."/>
            <person name="Tomita M."/>
            <person name="Arakawa K."/>
        </authorList>
    </citation>
    <scope>NUCLEOTIDE SEQUENCE [LARGE SCALE GENOMIC DNA]</scope>
</reference>
<evidence type="ECO:0000313" key="2">
    <source>
        <dbReference type="Proteomes" id="UP000499080"/>
    </source>
</evidence>
<dbReference type="AlphaFoldDB" id="A0A4Y2JQ49"/>
<gene>
    <name evidence="1" type="ORF">AVEN_29856_1</name>
</gene>
<accession>A0A4Y2JQ49</accession>
<evidence type="ECO:0000313" key="1">
    <source>
        <dbReference type="EMBL" id="GBM91266.1"/>
    </source>
</evidence>
<sequence length="113" mass="12817">MVLKSGLSLIESVPRLQVTEDYVWTDLVILNPNQMVRNIPEPASPHNLPYQTNGRTLDPGRSKVYQVRGHGKPMVEWIFESMNSESMILISKPRVSSGHRSTEDILKFVTAVR</sequence>
<name>A0A4Y2JQ49_ARAVE</name>